<comment type="caution">
    <text evidence="2">The sequence shown here is derived from an EMBL/GenBank/DDBJ whole genome shotgun (WGS) entry which is preliminary data.</text>
</comment>
<dbReference type="EMBL" id="PUBV01000002">
    <property type="protein sequence ID" value="PWB09354.1"/>
    <property type="molecule type" value="Genomic_DNA"/>
</dbReference>
<name>A0A2V1J2L6_9BACT</name>
<feature type="chain" id="PRO_5016009667" evidence="1">
    <location>
        <begin position="21"/>
        <end position="212"/>
    </location>
</feature>
<dbReference type="InterPro" id="IPR025634">
    <property type="entry name" value="DUF4292"/>
</dbReference>
<protein>
    <submittedName>
        <fullName evidence="2">DUF4292 domain-containing protein</fullName>
    </submittedName>
</protein>
<keyword evidence="3" id="KW-1185">Reference proteome</keyword>
<dbReference type="Pfam" id="PF14125">
    <property type="entry name" value="DUF4292"/>
    <property type="match status" value="1"/>
</dbReference>
<evidence type="ECO:0000313" key="3">
    <source>
        <dbReference type="Proteomes" id="UP000244925"/>
    </source>
</evidence>
<gene>
    <name evidence="2" type="ORF">C5O25_01555</name>
</gene>
<dbReference type="RefSeq" id="WP_107034976.1">
    <property type="nucleotide sequence ID" value="NZ_CAONGC010000005.1"/>
</dbReference>
<reference evidence="3" key="1">
    <citation type="submission" date="2018-02" db="EMBL/GenBank/DDBJ databases">
        <authorList>
            <person name="Clavel T."/>
            <person name="Strowig T."/>
        </authorList>
    </citation>
    <scope>NUCLEOTIDE SEQUENCE [LARGE SCALE GENOMIC DNA]</scope>
    <source>
        <strain evidence="3">DSM 100764</strain>
    </source>
</reference>
<evidence type="ECO:0000313" key="2">
    <source>
        <dbReference type="EMBL" id="PWB09354.1"/>
    </source>
</evidence>
<dbReference type="PROSITE" id="PS51257">
    <property type="entry name" value="PROKAR_LIPOPROTEIN"/>
    <property type="match status" value="1"/>
</dbReference>
<organism evidence="2 3">
    <name type="scientific">Paramuribaculum intestinale</name>
    <dbReference type="NCBI Taxonomy" id="2094151"/>
    <lineage>
        <taxon>Bacteria</taxon>
        <taxon>Pseudomonadati</taxon>
        <taxon>Bacteroidota</taxon>
        <taxon>Bacteroidia</taxon>
        <taxon>Bacteroidales</taxon>
        <taxon>Muribaculaceae</taxon>
        <taxon>Paramuribaculum</taxon>
    </lineage>
</organism>
<dbReference type="GeneID" id="93425346"/>
<proteinExistence type="predicted"/>
<dbReference type="Proteomes" id="UP000244925">
    <property type="component" value="Unassembled WGS sequence"/>
</dbReference>
<accession>A0A2V1J2L6</accession>
<keyword evidence="1" id="KW-0732">Signal</keyword>
<dbReference type="AlphaFoldDB" id="A0A2V1J2L6"/>
<sequence length="212" mass="23107">MKRLNLTTVTAIIMTLLATACLEGCRSHKESAVTATSQWSALSIPVKIRIAEPQKASLSGTAIFERGRAVNLSFRMLGMEVAQARLTADSAMVIDKFHKKYICVDPADFMRRSGLDMTTLQNLLLGIDDTASSATVRGSSDAISIEQTDPTATPYGTMAAKTTWRSEIKGKSISGTIEWDFGRARWNDDATARPITIPEGYSEVDLTKLLTL</sequence>
<feature type="signal peptide" evidence="1">
    <location>
        <begin position="1"/>
        <end position="20"/>
    </location>
</feature>
<evidence type="ECO:0000256" key="1">
    <source>
        <dbReference type="SAM" id="SignalP"/>
    </source>
</evidence>